<keyword evidence="3" id="KW-1185">Reference proteome</keyword>
<dbReference type="Gene3D" id="3.40.50.300">
    <property type="entry name" value="P-loop containing nucleotide triphosphate hydrolases"/>
    <property type="match status" value="1"/>
</dbReference>
<proteinExistence type="predicted"/>
<dbReference type="SUPFAM" id="SSF52540">
    <property type="entry name" value="P-loop containing nucleoside triphosphate hydrolases"/>
    <property type="match status" value="1"/>
</dbReference>
<dbReference type="EMBL" id="JAPFFF010000024">
    <property type="protein sequence ID" value="KAK8850022.1"/>
    <property type="molecule type" value="Genomic_DNA"/>
</dbReference>
<dbReference type="EMBL" id="JAPFFF010000296">
    <property type="protein sequence ID" value="KAK8834816.1"/>
    <property type="molecule type" value="Genomic_DNA"/>
</dbReference>
<comment type="caution">
    <text evidence="2">The sequence shown here is derived from an EMBL/GenBank/DDBJ whole genome shotgun (WGS) entry which is preliminary data.</text>
</comment>
<sequence length="228" mass="25946">MNVFISVNAIEFLDNTFHLSPKLKEDLRSSIRPNILLLVGSARSGKSSLGNVIIHRSFNPEIETFKTDEGNIRVTKEIQYCKLMLSDLLRINGIDMNLSFDSEIFIFDCEGIDSLDKVTELLRKAIMSLLQISTVNIFVSKNIDRSNIFSMKSFFLLPQLIPGTQQKLNKNWAIVLTGIGVPGKPSKENYEEKRKENDKNELNKFLGHLSDQNINFTKENTAFFAQPK</sequence>
<dbReference type="Proteomes" id="UP001470230">
    <property type="component" value="Unassembled WGS sequence"/>
</dbReference>
<protein>
    <recommendedName>
        <fullName evidence="4">AIG1-type G domain-containing protein</fullName>
    </recommendedName>
</protein>
<evidence type="ECO:0000313" key="2">
    <source>
        <dbReference type="EMBL" id="KAK8850022.1"/>
    </source>
</evidence>
<dbReference type="InterPro" id="IPR027417">
    <property type="entry name" value="P-loop_NTPase"/>
</dbReference>
<accession>A0ABR2HMV0</accession>
<name>A0ABR2HMV0_9EUKA</name>
<reference evidence="2 3" key="1">
    <citation type="submission" date="2024-04" db="EMBL/GenBank/DDBJ databases">
        <title>Tritrichomonas musculus Genome.</title>
        <authorList>
            <person name="Alves-Ferreira E."/>
            <person name="Grigg M."/>
            <person name="Lorenzi H."/>
            <person name="Galac M."/>
        </authorList>
    </citation>
    <scope>NUCLEOTIDE SEQUENCE [LARGE SCALE GENOMIC DNA]</scope>
    <source>
        <strain evidence="2 3">EAF2021</strain>
    </source>
</reference>
<evidence type="ECO:0008006" key="4">
    <source>
        <dbReference type="Google" id="ProtNLM"/>
    </source>
</evidence>
<evidence type="ECO:0000313" key="3">
    <source>
        <dbReference type="Proteomes" id="UP001470230"/>
    </source>
</evidence>
<organism evidence="2 3">
    <name type="scientific">Tritrichomonas musculus</name>
    <dbReference type="NCBI Taxonomy" id="1915356"/>
    <lineage>
        <taxon>Eukaryota</taxon>
        <taxon>Metamonada</taxon>
        <taxon>Parabasalia</taxon>
        <taxon>Tritrichomonadida</taxon>
        <taxon>Tritrichomonadidae</taxon>
        <taxon>Tritrichomonas</taxon>
    </lineage>
</organism>
<evidence type="ECO:0000313" key="1">
    <source>
        <dbReference type="EMBL" id="KAK8834816.1"/>
    </source>
</evidence>
<gene>
    <name evidence="2" type="ORF">M9Y10_018133</name>
    <name evidence="1" type="ORF">M9Y10_024194</name>
</gene>